<dbReference type="InterPro" id="IPR011009">
    <property type="entry name" value="Kinase-like_dom_sf"/>
</dbReference>
<evidence type="ECO:0000313" key="2">
    <source>
        <dbReference type="EMBL" id="SHF88622.1"/>
    </source>
</evidence>
<dbReference type="STRING" id="2017.SAMN05444320_105349"/>
<dbReference type="Gene3D" id="3.90.1200.10">
    <property type="match status" value="1"/>
</dbReference>
<dbReference type="SUPFAM" id="SSF56112">
    <property type="entry name" value="Protein kinase-like (PK-like)"/>
    <property type="match status" value="1"/>
</dbReference>
<dbReference type="InterPro" id="IPR002575">
    <property type="entry name" value="Aminoglycoside_PTrfase"/>
</dbReference>
<name>A0A1M5FBZ9_STRHI</name>
<dbReference type="AlphaFoldDB" id="A0A1M5FBZ9"/>
<dbReference type="GO" id="GO:0016740">
    <property type="term" value="F:transferase activity"/>
    <property type="evidence" value="ECO:0007669"/>
    <property type="project" value="UniProtKB-KW"/>
</dbReference>
<feature type="domain" description="Aminoglycoside phosphotransferase" evidence="1">
    <location>
        <begin position="39"/>
        <end position="237"/>
    </location>
</feature>
<dbReference type="InterPro" id="IPR051678">
    <property type="entry name" value="AGP_Transferase"/>
</dbReference>
<dbReference type="Pfam" id="PF01636">
    <property type="entry name" value="APH"/>
    <property type="match status" value="1"/>
</dbReference>
<protein>
    <submittedName>
        <fullName evidence="2">Phosphotransferase enzyme family protein</fullName>
    </submittedName>
</protein>
<evidence type="ECO:0000259" key="1">
    <source>
        <dbReference type="Pfam" id="PF01636"/>
    </source>
</evidence>
<dbReference type="Proteomes" id="UP000184501">
    <property type="component" value="Unassembled WGS sequence"/>
</dbReference>
<organism evidence="2 3">
    <name type="scientific">Streptoalloteichus hindustanus</name>
    <dbReference type="NCBI Taxonomy" id="2017"/>
    <lineage>
        <taxon>Bacteria</taxon>
        <taxon>Bacillati</taxon>
        <taxon>Actinomycetota</taxon>
        <taxon>Actinomycetes</taxon>
        <taxon>Pseudonocardiales</taxon>
        <taxon>Pseudonocardiaceae</taxon>
        <taxon>Streptoalloteichus</taxon>
    </lineage>
</organism>
<evidence type="ECO:0000313" key="3">
    <source>
        <dbReference type="Proteomes" id="UP000184501"/>
    </source>
</evidence>
<sequence length="283" mass="30555">MSLPYYVDAVRRVFGEEDVAEASLRCGQFHDVLLTPTKVYRFPRNRSAASRMAVRAEVLRVLSTLDLGVSTPQVLSVEDGALPCLVISRVPGRPLERAELASPRAVERVAGQIAVLLGELERAGQDERVRDLVGLSSSDRWADFAEGVRRELFPLMSPAGRQRAEAELVAVTGLDPVTSALVHGDLGGENVLWELGTGGPRLVGVVDWDEVSVGDPAEDLAAIAASYGENLVRRVLQLRGMTGLSEHLDRIRTVQATFALQQALSGMLDADEAEVADGLGSYR</sequence>
<dbReference type="OrthoDB" id="9797603at2"/>
<keyword evidence="2" id="KW-0808">Transferase</keyword>
<accession>A0A1M5FBZ9</accession>
<gene>
    <name evidence="2" type="ORF">SAMN05444320_105349</name>
</gene>
<proteinExistence type="predicted"/>
<reference evidence="2 3" key="1">
    <citation type="submission" date="2016-11" db="EMBL/GenBank/DDBJ databases">
        <authorList>
            <person name="Jaros S."/>
            <person name="Januszkiewicz K."/>
            <person name="Wedrychowicz H."/>
        </authorList>
    </citation>
    <scope>NUCLEOTIDE SEQUENCE [LARGE SCALE GENOMIC DNA]</scope>
    <source>
        <strain evidence="2 3">DSM 44523</strain>
    </source>
</reference>
<dbReference type="PANTHER" id="PTHR21310">
    <property type="entry name" value="AMINOGLYCOSIDE PHOSPHOTRANSFERASE-RELATED-RELATED"/>
    <property type="match status" value="1"/>
</dbReference>
<dbReference type="RefSeq" id="WP_143174222.1">
    <property type="nucleotide sequence ID" value="NZ_FQVN01000005.1"/>
</dbReference>
<dbReference type="EMBL" id="FQVN01000005">
    <property type="protein sequence ID" value="SHF88622.1"/>
    <property type="molecule type" value="Genomic_DNA"/>
</dbReference>
<keyword evidence="3" id="KW-1185">Reference proteome</keyword>